<proteinExistence type="predicted"/>
<dbReference type="Proteomes" id="UP001497680">
    <property type="component" value="Unassembled WGS sequence"/>
</dbReference>
<gene>
    <name evidence="1" type="ORF">F4821DRAFT_280361</name>
</gene>
<name>A0ACC0CUU4_9PEZI</name>
<evidence type="ECO:0000313" key="1">
    <source>
        <dbReference type="EMBL" id="KAI6084068.1"/>
    </source>
</evidence>
<evidence type="ECO:0000313" key="2">
    <source>
        <dbReference type="Proteomes" id="UP001497680"/>
    </source>
</evidence>
<accession>A0ACC0CUU4</accession>
<keyword evidence="2" id="KW-1185">Reference proteome</keyword>
<organism evidence="1 2">
    <name type="scientific">Hypoxylon rubiginosum</name>
    <dbReference type="NCBI Taxonomy" id="110542"/>
    <lineage>
        <taxon>Eukaryota</taxon>
        <taxon>Fungi</taxon>
        <taxon>Dikarya</taxon>
        <taxon>Ascomycota</taxon>
        <taxon>Pezizomycotina</taxon>
        <taxon>Sordariomycetes</taxon>
        <taxon>Xylariomycetidae</taxon>
        <taxon>Xylariales</taxon>
        <taxon>Hypoxylaceae</taxon>
        <taxon>Hypoxylon</taxon>
    </lineage>
</organism>
<dbReference type="EMBL" id="MU394342">
    <property type="protein sequence ID" value="KAI6084068.1"/>
    <property type="molecule type" value="Genomic_DNA"/>
</dbReference>
<comment type="caution">
    <text evidence="1">The sequence shown here is derived from an EMBL/GenBank/DDBJ whole genome shotgun (WGS) entry which is preliminary data.</text>
</comment>
<protein>
    <submittedName>
        <fullName evidence="1">Short-chain dehydrogenase</fullName>
    </submittedName>
</protein>
<sequence length="246" mass="26210">MSTSPQVVLITGANTGIGEAVARSLATNHGYHVIIGSRNLDAGKSVASSLTSRGLHASTVHLDLDDEASIQAAAQTIEAKHGHLDVLINNAAVFLEVDSRNAGLTVRQRFEQTFVPNLFGQVGVTEAMLPLLRKANEPRIVFVSSRLGSLANALDPNAPYYENDFRSYNCSKAALNVLALNYARMLDDVGGLVNVVCPGLVNTRLSGYNKAGHTPEVGAERIVEMATIGKGGPTRTFSDKNGPIEW</sequence>
<reference evidence="1 2" key="1">
    <citation type="journal article" date="2022" name="New Phytol.">
        <title>Ecological generalism drives hyperdiversity of secondary metabolite gene clusters in xylarialean endophytes.</title>
        <authorList>
            <person name="Franco M.E.E."/>
            <person name="Wisecaver J.H."/>
            <person name="Arnold A.E."/>
            <person name="Ju Y.M."/>
            <person name="Slot J.C."/>
            <person name="Ahrendt S."/>
            <person name="Moore L.P."/>
            <person name="Eastman K.E."/>
            <person name="Scott K."/>
            <person name="Konkel Z."/>
            <person name="Mondo S.J."/>
            <person name="Kuo A."/>
            <person name="Hayes R.D."/>
            <person name="Haridas S."/>
            <person name="Andreopoulos B."/>
            <person name="Riley R."/>
            <person name="LaButti K."/>
            <person name="Pangilinan J."/>
            <person name="Lipzen A."/>
            <person name="Amirebrahimi M."/>
            <person name="Yan J."/>
            <person name="Adam C."/>
            <person name="Keymanesh K."/>
            <person name="Ng V."/>
            <person name="Louie K."/>
            <person name="Northen T."/>
            <person name="Drula E."/>
            <person name="Henrissat B."/>
            <person name="Hsieh H.M."/>
            <person name="Youens-Clark K."/>
            <person name="Lutzoni F."/>
            <person name="Miadlikowska J."/>
            <person name="Eastwood D.C."/>
            <person name="Hamelin R.C."/>
            <person name="Grigoriev I.V."/>
            <person name="U'Ren J.M."/>
        </authorList>
    </citation>
    <scope>NUCLEOTIDE SEQUENCE [LARGE SCALE GENOMIC DNA]</scope>
    <source>
        <strain evidence="1 2">ER1909</strain>
    </source>
</reference>